<evidence type="ECO:0000256" key="2">
    <source>
        <dbReference type="ARBA" id="ARBA00022827"/>
    </source>
</evidence>
<dbReference type="OrthoDB" id="9806179at2"/>
<dbReference type="PRINTS" id="PR00368">
    <property type="entry name" value="FADPNR"/>
</dbReference>
<dbReference type="EMBL" id="SNVJ01000004">
    <property type="protein sequence ID" value="MXP62997.1"/>
    <property type="molecule type" value="Genomic_DNA"/>
</dbReference>
<dbReference type="InterPro" id="IPR022890">
    <property type="entry name" value="Fd--NADP_Rdtase_type_2"/>
</dbReference>
<comment type="cofactor">
    <cofactor evidence="5">
        <name>FAD</name>
        <dbReference type="ChEBI" id="CHEBI:57692"/>
    </cofactor>
    <text evidence="5">Binds 1 FAD per subunit.</text>
</comment>
<feature type="binding site" evidence="5">
    <location>
        <position position="52"/>
    </location>
    <ligand>
        <name>FAD</name>
        <dbReference type="ChEBI" id="CHEBI:57692"/>
    </ligand>
</feature>
<dbReference type="PANTHER" id="PTHR48105">
    <property type="entry name" value="THIOREDOXIN REDUCTASE 1-RELATED-RELATED"/>
    <property type="match status" value="1"/>
</dbReference>
<gene>
    <name evidence="7" type="ORF">E0493_06475</name>
</gene>
<name>A0A845BCC0_9PROT</name>
<evidence type="ECO:0000256" key="1">
    <source>
        <dbReference type="ARBA" id="ARBA00022630"/>
    </source>
</evidence>
<keyword evidence="2 5" id="KW-0274">FAD</keyword>
<keyword evidence="1 5" id="KW-0285">Flavoprotein</keyword>
<evidence type="ECO:0000313" key="8">
    <source>
        <dbReference type="Proteomes" id="UP000460715"/>
    </source>
</evidence>
<evidence type="ECO:0000256" key="5">
    <source>
        <dbReference type="HAMAP-Rule" id="MF_01685"/>
    </source>
</evidence>
<feature type="domain" description="FAD/NAD(P)-binding" evidence="6">
    <location>
        <begin position="24"/>
        <end position="314"/>
    </location>
</feature>
<dbReference type="HAMAP" id="MF_01685">
    <property type="entry name" value="FENR2"/>
    <property type="match status" value="1"/>
</dbReference>
<sequence>MLDHSPDHAPHHSPGTAHVAVEADVAVIGAGPTGLFAVFECGMLRMKCVVIDTLEAIGGQCAALYPEKPIYDIPAHPAIAGGELIERLEAQAAPFAPVYLLGRRVEALQEKDGGLFELRTSKNEIVRVRAVILAAGAGAFGPNRPPLNDLAAFEATGAVRYMVARREEFRNKRVVIAGGGDSAVDWALSLKDIAARVTVVHRRPKFRAAPESVAQMEAAAGRGEIELAIPYQLHGLRGGQGELDHVVLATLKGEEKAVPADHLLAFFGLSMELGPIAEWGLGLERSHVTVEPATCATNIPGVHAIGDIATYPGKLKLILQGFSEAAMAAHAIHPRIFPGEALHFEYSTSKGVPLG</sequence>
<reference evidence="7 8" key="1">
    <citation type="submission" date="2019-03" db="EMBL/GenBank/DDBJ databases">
        <title>Roseomonas sp. a novel Roseomonas species isolated from Sea whip Gorgonian.</title>
        <authorList>
            <person name="Li F."/>
            <person name="Pan X."/>
            <person name="Huang S."/>
            <person name="Li Z."/>
            <person name="Meng B."/>
        </authorList>
    </citation>
    <scope>NUCLEOTIDE SEQUENCE [LARGE SCALE GENOMIC DNA]</scope>
    <source>
        <strain evidence="7 8">M0104</strain>
    </source>
</reference>
<dbReference type="InterPro" id="IPR036188">
    <property type="entry name" value="FAD/NAD-bd_sf"/>
</dbReference>
<dbReference type="InterPro" id="IPR023753">
    <property type="entry name" value="FAD/NAD-binding_dom"/>
</dbReference>
<comment type="subunit">
    <text evidence="5">Homodimer.</text>
</comment>
<dbReference type="GO" id="GO:0050660">
    <property type="term" value="F:flavin adenine dinucleotide binding"/>
    <property type="evidence" value="ECO:0007669"/>
    <property type="project" value="UniProtKB-UniRule"/>
</dbReference>
<protein>
    <recommendedName>
        <fullName evidence="5">Ferredoxin--NADP reductase</fullName>
        <shortName evidence="5">FNR</shortName>
        <shortName evidence="5">Fd-NADP(+) reductase</shortName>
        <ecNumber evidence="5">1.18.1.2</ecNumber>
    </recommendedName>
</protein>
<comment type="caution">
    <text evidence="7">The sequence shown here is derived from an EMBL/GenBank/DDBJ whole genome shotgun (WGS) entry which is preliminary data.</text>
</comment>
<proteinExistence type="inferred from homology"/>
<evidence type="ECO:0000259" key="6">
    <source>
        <dbReference type="Pfam" id="PF07992"/>
    </source>
</evidence>
<feature type="binding site" evidence="5">
    <location>
        <position position="307"/>
    </location>
    <ligand>
        <name>FAD</name>
        <dbReference type="ChEBI" id="CHEBI:57692"/>
    </ligand>
</feature>
<accession>A0A845BCC0</accession>
<dbReference type="InterPro" id="IPR050097">
    <property type="entry name" value="Ferredoxin-NADP_redctase_2"/>
</dbReference>
<dbReference type="Pfam" id="PF07992">
    <property type="entry name" value="Pyr_redox_2"/>
    <property type="match status" value="1"/>
</dbReference>
<keyword evidence="8" id="KW-1185">Reference proteome</keyword>
<feature type="binding site" evidence="5">
    <location>
        <position position="105"/>
    </location>
    <ligand>
        <name>FAD</name>
        <dbReference type="ChEBI" id="CHEBI:57692"/>
    </ligand>
</feature>
<dbReference type="PRINTS" id="PR00469">
    <property type="entry name" value="PNDRDTASEII"/>
</dbReference>
<feature type="binding site" evidence="5">
    <location>
        <position position="140"/>
    </location>
    <ligand>
        <name>FAD</name>
        <dbReference type="ChEBI" id="CHEBI:57692"/>
    </ligand>
</feature>
<dbReference type="AlphaFoldDB" id="A0A845BCC0"/>
<evidence type="ECO:0000256" key="3">
    <source>
        <dbReference type="ARBA" id="ARBA00022857"/>
    </source>
</evidence>
<feature type="binding site" evidence="5">
    <location>
        <position position="60"/>
    </location>
    <ligand>
        <name>FAD</name>
        <dbReference type="ChEBI" id="CHEBI:57692"/>
    </ligand>
</feature>
<dbReference type="EC" id="1.18.1.2" evidence="5"/>
<feature type="binding site" evidence="5">
    <location>
        <position position="33"/>
    </location>
    <ligand>
        <name>FAD</name>
        <dbReference type="ChEBI" id="CHEBI:57692"/>
    </ligand>
</feature>
<comment type="catalytic activity">
    <reaction evidence="5">
        <text>2 reduced [2Fe-2S]-[ferredoxin] + NADP(+) + H(+) = 2 oxidized [2Fe-2S]-[ferredoxin] + NADPH</text>
        <dbReference type="Rhea" id="RHEA:20125"/>
        <dbReference type="Rhea" id="RHEA-COMP:10000"/>
        <dbReference type="Rhea" id="RHEA-COMP:10001"/>
        <dbReference type="ChEBI" id="CHEBI:15378"/>
        <dbReference type="ChEBI" id="CHEBI:33737"/>
        <dbReference type="ChEBI" id="CHEBI:33738"/>
        <dbReference type="ChEBI" id="CHEBI:57783"/>
        <dbReference type="ChEBI" id="CHEBI:58349"/>
        <dbReference type="EC" id="1.18.1.2"/>
    </reaction>
</comment>
<comment type="similarity">
    <text evidence="5">Belongs to the ferredoxin--NADP reductase type 2 family.</text>
</comment>
<keyword evidence="3 5" id="KW-0521">NADP</keyword>
<dbReference type="Proteomes" id="UP000460715">
    <property type="component" value="Unassembled WGS sequence"/>
</dbReference>
<dbReference type="SUPFAM" id="SSF51905">
    <property type="entry name" value="FAD/NAD(P)-binding domain"/>
    <property type="match status" value="1"/>
</dbReference>
<dbReference type="GO" id="GO:0004324">
    <property type="term" value="F:ferredoxin-NADP+ reductase activity"/>
    <property type="evidence" value="ECO:0007669"/>
    <property type="project" value="UniProtKB-UniRule"/>
</dbReference>
<organism evidence="7 8">
    <name type="scientific">Teichococcus coralli</name>
    <dbReference type="NCBI Taxonomy" id="2545983"/>
    <lineage>
        <taxon>Bacteria</taxon>
        <taxon>Pseudomonadati</taxon>
        <taxon>Pseudomonadota</taxon>
        <taxon>Alphaproteobacteria</taxon>
        <taxon>Acetobacterales</taxon>
        <taxon>Roseomonadaceae</taxon>
        <taxon>Roseomonas</taxon>
    </lineage>
</organism>
<feature type="binding site" evidence="5">
    <location>
        <position position="348"/>
    </location>
    <ligand>
        <name>FAD</name>
        <dbReference type="ChEBI" id="CHEBI:57692"/>
    </ligand>
</feature>
<feature type="binding site" evidence="5">
    <location>
        <position position="65"/>
    </location>
    <ligand>
        <name>FAD</name>
        <dbReference type="ChEBI" id="CHEBI:57692"/>
    </ligand>
</feature>
<dbReference type="GO" id="GO:0050661">
    <property type="term" value="F:NADP binding"/>
    <property type="evidence" value="ECO:0007669"/>
    <property type="project" value="UniProtKB-UniRule"/>
</dbReference>
<keyword evidence="4 5" id="KW-0560">Oxidoreductase</keyword>
<dbReference type="Gene3D" id="3.50.50.60">
    <property type="entry name" value="FAD/NAD(P)-binding domain"/>
    <property type="match status" value="2"/>
</dbReference>
<evidence type="ECO:0000256" key="4">
    <source>
        <dbReference type="ARBA" id="ARBA00023002"/>
    </source>
</evidence>
<dbReference type="RefSeq" id="WP_160936117.1">
    <property type="nucleotide sequence ID" value="NZ_SNVJ01000004.1"/>
</dbReference>
<evidence type="ECO:0000313" key="7">
    <source>
        <dbReference type="EMBL" id="MXP62997.1"/>
    </source>
</evidence>